<comment type="caution">
    <text evidence="5">The sequence shown here is derived from an EMBL/GenBank/DDBJ whole genome shotgun (WGS) entry which is preliminary data.</text>
</comment>
<feature type="signal peptide" evidence="4">
    <location>
        <begin position="1"/>
        <end position="24"/>
    </location>
</feature>
<dbReference type="AlphaFoldDB" id="A0AAN7YLN1"/>
<dbReference type="PANTHER" id="PTHR10091:SF6">
    <property type="entry name" value="1-EPIMERASE, PUTATIVE (AFU_ORTHOLOGUE AFUA_3G13240)-RELATED"/>
    <property type="match status" value="1"/>
</dbReference>
<evidence type="ECO:0000313" key="5">
    <source>
        <dbReference type="EMBL" id="KAK5108064.1"/>
    </source>
</evidence>
<keyword evidence="4" id="KW-0732">Signal</keyword>
<dbReference type="Pfam" id="PF01263">
    <property type="entry name" value="Aldose_epim"/>
    <property type="match status" value="1"/>
</dbReference>
<proteinExistence type="inferred from homology"/>
<accession>A0AAN7YLN1</accession>
<evidence type="ECO:0008006" key="7">
    <source>
        <dbReference type="Google" id="ProtNLM"/>
    </source>
</evidence>
<dbReference type="GO" id="GO:0004034">
    <property type="term" value="F:aldose 1-epimerase activity"/>
    <property type="evidence" value="ECO:0007669"/>
    <property type="project" value="TreeGrafter"/>
</dbReference>
<name>A0AAN7YLN1_9PEZI</name>
<dbReference type="GO" id="GO:0033499">
    <property type="term" value="P:galactose catabolic process via UDP-galactose, Leloir pathway"/>
    <property type="evidence" value="ECO:0007669"/>
    <property type="project" value="TreeGrafter"/>
</dbReference>
<dbReference type="SUPFAM" id="SSF74650">
    <property type="entry name" value="Galactose mutarotase-like"/>
    <property type="match status" value="1"/>
</dbReference>
<dbReference type="GO" id="GO:0006006">
    <property type="term" value="P:glucose metabolic process"/>
    <property type="evidence" value="ECO:0007669"/>
    <property type="project" value="TreeGrafter"/>
</dbReference>
<dbReference type="InterPro" id="IPR047215">
    <property type="entry name" value="Galactose_mutarotase-like"/>
</dbReference>
<dbReference type="InterPro" id="IPR008183">
    <property type="entry name" value="Aldose_1/G6P_1-epimerase"/>
</dbReference>
<sequence>MLSFTTTPFTTTLLVAAAASFVSAQVPVNGSDSFVNAAFKAFSGDPFQKYTLTAQGINASFIPYGARITNLFVKDNTGCYQDVVLGYDNTTQYLKDSETNHTYFGPIVGRYANRIMNGTFTIDGVTSHIPENEHGGIDTLHGGEVGYDQQNWTVASVTGNSITFVFYDQAQSGFPGDVLNVATYTLTDEPSFISRLVSIPLNQQTPIMLANHIYWNLGAYVSEAAKYVLNDTLYMPYADRIIDIDGIELPTGGINLTNGTAYDFTKPKTIGLDIGTLVNSCGTGCTGYDNAFILDRPRYSAPDDPELEVLTLSSPETGIKMSLESNQQGIQIYTCTGQNGTIPVKASQQHLNTTTYVEKAGCIVIETQDWIDGINQQQWGRDQWQLFSPTTEPALNYQKYTFSVLGN</sequence>
<keyword evidence="2" id="KW-0413">Isomerase</keyword>
<feature type="chain" id="PRO_5042885055" description="Aldose 1-epimerase" evidence="4">
    <location>
        <begin position="25"/>
        <end position="407"/>
    </location>
</feature>
<evidence type="ECO:0000256" key="3">
    <source>
        <dbReference type="ARBA" id="ARBA00023277"/>
    </source>
</evidence>
<evidence type="ECO:0000256" key="1">
    <source>
        <dbReference type="ARBA" id="ARBA00006206"/>
    </source>
</evidence>
<gene>
    <name evidence="5" type="ORF">LTR62_008838</name>
</gene>
<dbReference type="PANTHER" id="PTHR10091">
    <property type="entry name" value="ALDOSE-1-EPIMERASE"/>
    <property type="match status" value="1"/>
</dbReference>
<keyword evidence="3" id="KW-0119">Carbohydrate metabolism</keyword>
<dbReference type="InterPro" id="IPR014718">
    <property type="entry name" value="GH-type_carb-bd"/>
</dbReference>
<dbReference type="Proteomes" id="UP001310890">
    <property type="component" value="Unassembled WGS sequence"/>
</dbReference>
<organism evidence="5 6">
    <name type="scientific">Meristemomyces frigidus</name>
    <dbReference type="NCBI Taxonomy" id="1508187"/>
    <lineage>
        <taxon>Eukaryota</taxon>
        <taxon>Fungi</taxon>
        <taxon>Dikarya</taxon>
        <taxon>Ascomycota</taxon>
        <taxon>Pezizomycotina</taxon>
        <taxon>Dothideomycetes</taxon>
        <taxon>Dothideomycetidae</taxon>
        <taxon>Mycosphaerellales</taxon>
        <taxon>Teratosphaeriaceae</taxon>
        <taxon>Meristemomyces</taxon>
    </lineage>
</organism>
<dbReference type="CDD" id="cd09019">
    <property type="entry name" value="galactose_mutarotase_like"/>
    <property type="match status" value="1"/>
</dbReference>
<dbReference type="GO" id="GO:0030246">
    <property type="term" value="F:carbohydrate binding"/>
    <property type="evidence" value="ECO:0007669"/>
    <property type="project" value="InterPro"/>
</dbReference>
<dbReference type="InterPro" id="IPR011013">
    <property type="entry name" value="Gal_mutarotase_sf_dom"/>
</dbReference>
<evidence type="ECO:0000256" key="4">
    <source>
        <dbReference type="SAM" id="SignalP"/>
    </source>
</evidence>
<dbReference type="Gene3D" id="2.70.98.10">
    <property type="match status" value="1"/>
</dbReference>
<evidence type="ECO:0000256" key="2">
    <source>
        <dbReference type="ARBA" id="ARBA00023235"/>
    </source>
</evidence>
<reference evidence="5" key="1">
    <citation type="submission" date="2023-08" db="EMBL/GenBank/DDBJ databases">
        <title>Black Yeasts Isolated from many extreme environments.</title>
        <authorList>
            <person name="Coleine C."/>
            <person name="Stajich J.E."/>
            <person name="Selbmann L."/>
        </authorList>
    </citation>
    <scope>NUCLEOTIDE SEQUENCE</scope>
    <source>
        <strain evidence="5">CCFEE 5401</strain>
    </source>
</reference>
<comment type="similarity">
    <text evidence="1">Belongs to the aldose epimerase family.</text>
</comment>
<evidence type="ECO:0000313" key="6">
    <source>
        <dbReference type="Proteomes" id="UP001310890"/>
    </source>
</evidence>
<dbReference type="EMBL" id="JAVRRL010000097">
    <property type="protein sequence ID" value="KAK5108064.1"/>
    <property type="molecule type" value="Genomic_DNA"/>
</dbReference>
<protein>
    <recommendedName>
        <fullName evidence="7">Aldose 1-epimerase</fullName>
    </recommendedName>
</protein>